<keyword evidence="2 4" id="KW-0863">Zinc-finger</keyword>
<evidence type="ECO:0000256" key="3">
    <source>
        <dbReference type="ARBA" id="ARBA00022833"/>
    </source>
</evidence>
<evidence type="ECO:0000256" key="5">
    <source>
        <dbReference type="SAM" id="MobiDB-lite"/>
    </source>
</evidence>
<evidence type="ECO:0000313" key="11">
    <source>
        <dbReference type="Proteomes" id="UP001152797"/>
    </source>
</evidence>
<proteinExistence type="predicted"/>
<dbReference type="OrthoDB" id="413361at2759"/>
<dbReference type="InterPro" id="IPR050951">
    <property type="entry name" value="Retrovirus_Pol_polyprotein"/>
</dbReference>
<feature type="compositionally biased region" description="Basic and acidic residues" evidence="5">
    <location>
        <begin position="76"/>
        <end position="91"/>
    </location>
</feature>
<dbReference type="EMBL" id="CAMXCT030002212">
    <property type="protein sequence ID" value="CAL4783761.1"/>
    <property type="molecule type" value="Genomic_DNA"/>
</dbReference>
<dbReference type="Pfam" id="PF06839">
    <property type="entry name" value="Zn_ribbon_GRF"/>
    <property type="match status" value="1"/>
</dbReference>
<evidence type="ECO:0000259" key="8">
    <source>
        <dbReference type="PROSITE" id="PS51999"/>
    </source>
</evidence>
<dbReference type="InterPro" id="IPR012337">
    <property type="entry name" value="RNaseH-like_sf"/>
</dbReference>
<feature type="compositionally biased region" description="Acidic residues" evidence="5">
    <location>
        <begin position="1323"/>
        <end position="1335"/>
    </location>
</feature>
<keyword evidence="1" id="KW-0479">Metal-binding</keyword>
<feature type="region of interest" description="Disordered" evidence="5">
    <location>
        <begin position="363"/>
        <end position="393"/>
    </location>
</feature>
<evidence type="ECO:0000256" key="1">
    <source>
        <dbReference type="ARBA" id="ARBA00022723"/>
    </source>
</evidence>
<accession>A0A9P1CQF6</accession>
<evidence type="ECO:0000256" key="4">
    <source>
        <dbReference type="PROSITE-ProRule" id="PRU00047"/>
    </source>
</evidence>
<feature type="compositionally biased region" description="Polar residues" evidence="5">
    <location>
        <begin position="482"/>
        <end position="493"/>
    </location>
</feature>
<dbReference type="EMBL" id="CAMXCT010002212">
    <property type="protein sequence ID" value="CAI3996449.1"/>
    <property type="molecule type" value="Genomic_DNA"/>
</dbReference>
<dbReference type="SUPFAM" id="SSF53098">
    <property type="entry name" value="Ribonuclease H-like"/>
    <property type="match status" value="1"/>
</dbReference>
<name>A0A9P1CQF6_9DINO</name>
<reference evidence="10 11" key="2">
    <citation type="submission" date="2024-05" db="EMBL/GenBank/DDBJ databases">
        <authorList>
            <person name="Chen Y."/>
            <person name="Shah S."/>
            <person name="Dougan E. K."/>
            <person name="Thang M."/>
            <person name="Chan C."/>
        </authorList>
    </citation>
    <scope>NUCLEOTIDE SEQUENCE [LARGE SCALE GENOMIC DNA]</scope>
</reference>
<dbReference type="InterPro" id="IPR013103">
    <property type="entry name" value="RVT_2"/>
</dbReference>
<feature type="region of interest" description="Disordered" evidence="5">
    <location>
        <begin position="1313"/>
        <end position="1381"/>
    </location>
</feature>
<dbReference type="GO" id="GO:0008270">
    <property type="term" value="F:zinc ion binding"/>
    <property type="evidence" value="ECO:0007669"/>
    <property type="project" value="UniProtKB-KW"/>
</dbReference>
<keyword evidence="3" id="KW-0862">Zinc</keyword>
<feature type="compositionally biased region" description="Polar residues" evidence="5">
    <location>
        <begin position="541"/>
        <end position="551"/>
    </location>
</feature>
<feature type="compositionally biased region" description="Low complexity" evidence="5">
    <location>
        <begin position="666"/>
        <end position="679"/>
    </location>
</feature>
<comment type="caution">
    <text evidence="9">The sequence shown here is derived from an EMBL/GenBank/DDBJ whole genome shotgun (WGS) entry which is preliminary data.</text>
</comment>
<dbReference type="InterPro" id="IPR036875">
    <property type="entry name" value="Znf_CCHC_sf"/>
</dbReference>
<feature type="region of interest" description="Disordered" evidence="5">
    <location>
        <begin position="1289"/>
        <end position="1308"/>
    </location>
</feature>
<feature type="region of interest" description="Disordered" evidence="5">
    <location>
        <begin position="481"/>
        <end position="500"/>
    </location>
</feature>
<feature type="domain" description="GRF-type" evidence="8">
    <location>
        <begin position="602"/>
        <end position="644"/>
    </location>
</feature>
<feature type="region of interest" description="Disordered" evidence="5">
    <location>
        <begin position="1"/>
        <end position="105"/>
    </location>
</feature>
<dbReference type="Pfam" id="PF07727">
    <property type="entry name" value="RVT_2"/>
    <property type="match status" value="1"/>
</dbReference>
<gene>
    <name evidence="9" type="ORF">C1SCF055_LOCUS22926</name>
</gene>
<dbReference type="PROSITE" id="PS50994">
    <property type="entry name" value="INTEGRASE"/>
    <property type="match status" value="1"/>
</dbReference>
<evidence type="ECO:0000259" key="7">
    <source>
        <dbReference type="PROSITE" id="PS50994"/>
    </source>
</evidence>
<evidence type="ECO:0000256" key="2">
    <source>
        <dbReference type="ARBA" id="ARBA00022771"/>
    </source>
</evidence>
<feature type="compositionally biased region" description="Basic residues" evidence="5">
    <location>
        <begin position="64"/>
        <end position="75"/>
    </location>
</feature>
<feature type="region of interest" description="Disordered" evidence="5">
    <location>
        <begin position="540"/>
        <end position="580"/>
    </location>
</feature>
<organism evidence="9">
    <name type="scientific">Cladocopium goreaui</name>
    <dbReference type="NCBI Taxonomy" id="2562237"/>
    <lineage>
        <taxon>Eukaryota</taxon>
        <taxon>Sar</taxon>
        <taxon>Alveolata</taxon>
        <taxon>Dinophyceae</taxon>
        <taxon>Suessiales</taxon>
        <taxon>Symbiodiniaceae</taxon>
        <taxon>Cladocopium</taxon>
    </lineage>
</organism>
<feature type="domain" description="Integrase catalytic" evidence="7">
    <location>
        <begin position="928"/>
        <end position="1089"/>
    </location>
</feature>
<dbReference type="PROSITE" id="PS51999">
    <property type="entry name" value="ZF_GRF"/>
    <property type="match status" value="1"/>
</dbReference>
<dbReference type="InterPro" id="IPR036397">
    <property type="entry name" value="RNaseH_sf"/>
</dbReference>
<reference evidence="9" key="1">
    <citation type="submission" date="2022-10" db="EMBL/GenBank/DDBJ databases">
        <authorList>
            <person name="Chen Y."/>
            <person name="Dougan E. K."/>
            <person name="Chan C."/>
            <person name="Rhodes N."/>
            <person name="Thang M."/>
        </authorList>
    </citation>
    <scope>NUCLEOTIDE SEQUENCE</scope>
</reference>
<protein>
    <submittedName>
        <fullName evidence="10">Retrovirus-related Pol polyprotein from transposon RE1 (Retro element 1) (AtRE1)</fullName>
    </submittedName>
</protein>
<dbReference type="PANTHER" id="PTHR37984:SF5">
    <property type="entry name" value="PROTEIN NYNRIN-LIKE"/>
    <property type="match status" value="1"/>
</dbReference>
<dbReference type="PANTHER" id="PTHR37984">
    <property type="entry name" value="PROTEIN CBG26694"/>
    <property type="match status" value="1"/>
</dbReference>
<evidence type="ECO:0000259" key="6">
    <source>
        <dbReference type="PROSITE" id="PS50158"/>
    </source>
</evidence>
<feature type="compositionally biased region" description="Polar residues" evidence="5">
    <location>
        <begin position="571"/>
        <end position="580"/>
    </location>
</feature>
<dbReference type="Gene3D" id="3.30.420.10">
    <property type="entry name" value="Ribonuclease H-like superfamily/Ribonuclease H"/>
    <property type="match status" value="1"/>
</dbReference>
<dbReference type="EMBL" id="CAMXCT020002212">
    <property type="protein sequence ID" value="CAL1149824.1"/>
    <property type="molecule type" value="Genomic_DNA"/>
</dbReference>
<feature type="compositionally biased region" description="Basic and acidic residues" evidence="5">
    <location>
        <begin position="1361"/>
        <end position="1381"/>
    </location>
</feature>
<dbReference type="SUPFAM" id="SSF57756">
    <property type="entry name" value="Retrovirus zinc finger-like domains"/>
    <property type="match status" value="1"/>
</dbReference>
<dbReference type="GO" id="GO:0003676">
    <property type="term" value="F:nucleic acid binding"/>
    <property type="evidence" value="ECO:0007669"/>
    <property type="project" value="InterPro"/>
</dbReference>
<dbReference type="Proteomes" id="UP001152797">
    <property type="component" value="Unassembled WGS sequence"/>
</dbReference>
<evidence type="ECO:0000313" key="9">
    <source>
        <dbReference type="EMBL" id="CAI3996449.1"/>
    </source>
</evidence>
<evidence type="ECO:0000313" key="10">
    <source>
        <dbReference type="EMBL" id="CAL4783761.1"/>
    </source>
</evidence>
<keyword evidence="11" id="KW-1185">Reference proteome</keyword>
<sequence>MDQPVPPSSHGSDEAPNDGHATVGQGRPGRSRPSTASNEAHEVHGEDNDDDGFDSEEFREWMRNRSRAGGRRTRDRRRDSSDGSRDRDGDGSRTNAGPAPEWDGEGLSFQDYAIKARLWLATTRSKPRTRGPLLLQRLAKVPFETMKFLAKDRRWMASETNGEDLIDLMDQAEYFGDDRDEDLLGALAKITYHVRREKQEAHRQFFNRWETAMRKVAEHKVFLPDKYIGFLLVNALNLTEPEIKSLLNYTRGSIMPPDIKDWVRKHETKLQVAQVGLDPKKNQASSTKASGNFFVAEEESENDEEEIHAIEAAIMELQGGEQHGDQPGGTEDEETQILEEHEAAEILNTILTKKRSFVQTQKAKKSKELGRGYKSGNFPNKGKGKNTYTVNNTGKPPWKAGQYKMTIEEIKKITRCGNCLRTGHWHRECPEPPRERDQHLLETEEAVFCGLLDHETTGEAMSAVASLDSPPVGSFVVAEPEPNSNVAECQPTSPYKDRTTGNEDNSFKILSAWHMLLVRVMSIMQSVSALALRLLRPQPDHLNQSTSSGKPRTTRVAPTEGSFELIPPSSPAKSQRSQASSYMGKELITDAILRMVGPPVQCEHGETTRLFICQKQGPNYHKLFWRCPRPRDQQCRTFMWTLIQPYLNTNLIEASEEEMDTETVISTTTRRSTTSRKSSTASQLLQQAQQHCKHEKVLKSGSNHFKIQEKCAICGKITKEELTEAGIQKEKEREKNRKKKLEPTEPTYEEFLEWKRSQALEPAGHDLLKAKNRQEAYADTIDQEHNVRHHIHVVTLDGLMNEIYRTENVLLECFNLKAHEYMATDHPEENADAQPENALAEDAVIEEPAEGQADLPGRRLPRERGLNTFQLVRRAHCGLGHIGNDKLARILQNAGAKKEAIEYAKKLTCDVCQKHKRIAPARAAAPPRDFTPNQVVGVDTVHLPGLKAGGKLKMALNIVDWSTRFQLVIPLEDHTPRSASRALFQWIRIFGPPERIYSDLGKEFRGCFQNMMDQQSIVLDPGALETPTQRSITERAGKSFKEVLSKTLMEVTCTTWEEWHEAVDVTTATINRLANKSGFSPVQRMLGYSPRIPGTNLSGGFNDHATASRYQAGDLQVQRSADLRQAAAIAYHKADCDQALRNALHAGHRKWHHYEVGQTVYYWKKGMQGAKKDNPSFWHGPAKVILTNLPNTVWVSHRSHIVKASPEHLRPAVDEEKFVITDWIQDLVETKKKLQEKDFKGYIVLDEKPPEYDQAIEDDEEIPPQKPKFRLTGKHAAAEVEFQPDIYDEKRQKLNPQEPARSTLVEPPLTEAIPEDIQPNEGIFDDPEEQPEIDSPEMVPTTPLPDETEDERADNDALPPAEEHHRGQVRHADHPEEGEPPAKRHRMELLETLYNELEKITMTRNRKEVSYGRLQLNNKKKFDRAISKEIQNNLTSGAYEVLNREESERIRREKGDLIMKSRYVLTEKAVEPHEIEVLKKEGLLLDDETGELLKAKARHVMKGYSEANAENLESTTPQVAKDTVMFTLQMLASHQWKIGHLDFTQAFHSGDQIQRELYCSLPPEGIPGLHPRQLLRLRKTCYGLTDGPYAWYQHLSRVLESRGYQRSRADPCLFQLFDQDKQKLIGIIALATDDMLHGGEEAHWEHMEWLRSQYKMGKYTTGNGKFTGKTIEQQPSGAILLHQRTYIEEKVNLIPMKRERKRQRYSTCSANEVNQLRTLLGALAWVAKETRPDVAGRVALLQQSMPLPMVKDIIEANAVAEELKKDPGLGILIQPIPMERLRVGVVTDASWGNAGGNYMEENNKDYWEETEFSWIRHHLLPRRLLFHPGAAPHGPDLHKISRTRSTTCNNEEMTDNWDDKEAIREKHNEPWTGTTTFLKTEIEEETRKPINERFLQLARKHSQGGYLLIYYDDKLETTDDMANITIASWKSYKLKRCTVNTLSAECQSMLQGIGNLHWHRFLLAEVLAKDLSLENWEQQLGKLPFIAVTDSRSLYDTITKCRNTSAHIDDKRTAIDLTILKGDLETTGGRVRWVGGSNMVSDSLTKRMAPKFLSRIMHLGKWSLTETGYKRLVEIHALFNTSCGACGFV</sequence>
<dbReference type="InterPro" id="IPR001584">
    <property type="entry name" value="Integrase_cat-core"/>
</dbReference>
<dbReference type="GO" id="GO:0015074">
    <property type="term" value="P:DNA integration"/>
    <property type="evidence" value="ECO:0007669"/>
    <property type="project" value="InterPro"/>
</dbReference>
<dbReference type="InterPro" id="IPR001878">
    <property type="entry name" value="Znf_CCHC"/>
</dbReference>
<dbReference type="PROSITE" id="PS50158">
    <property type="entry name" value="ZF_CCHC"/>
    <property type="match status" value="1"/>
</dbReference>
<dbReference type="InterPro" id="IPR010666">
    <property type="entry name" value="Znf_GRF"/>
</dbReference>
<feature type="domain" description="CCHC-type" evidence="6">
    <location>
        <begin position="415"/>
        <end position="431"/>
    </location>
</feature>
<feature type="region of interest" description="Disordered" evidence="5">
    <location>
        <begin position="658"/>
        <end position="679"/>
    </location>
</feature>